<evidence type="ECO:0000313" key="5">
    <source>
        <dbReference type="Proteomes" id="UP000039021"/>
    </source>
</evidence>
<dbReference type="Proteomes" id="UP000050164">
    <property type="component" value="Unassembled WGS sequence"/>
</dbReference>
<organism evidence="3 7">
    <name type="scientific">Mycobacterium tuberculosis</name>
    <dbReference type="NCBI Taxonomy" id="1773"/>
    <lineage>
        <taxon>Bacteria</taxon>
        <taxon>Bacillati</taxon>
        <taxon>Actinomycetota</taxon>
        <taxon>Actinomycetes</taxon>
        <taxon>Mycobacteriales</taxon>
        <taxon>Mycobacteriaceae</taxon>
        <taxon>Mycobacterium</taxon>
        <taxon>Mycobacterium tuberculosis complex</taxon>
    </lineage>
</organism>
<dbReference type="EMBL" id="CFOE01000295">
    <property type="protein sequence ID" value="CFE39953.1"/>
    <property type="molecule type" value="Genomic_DNA"/>
</dbReference>
<reference evidence="5 6" key="1">
    <citation type="submission" date="2015-03" db="EMBL/GenBank/DDBJ databases">
        <authorList>
            <consortium name="Pathogen Informatics"/>
        </authorList>
    </citation>
    <scope>NUCLEOTIDE SEQUENCE [LARGE SCALE GENOMIC DNA]</scope>
    <source>
        <strain evidence="3 7">Bir 185</strain>
        <strain evidence="2 6">G09901357</strain>
        <strain evidence="5">N09902308</strain>
    </source>
</reference>
<feature type="compositionally biased region" description="Polar residues" evidence="1">
    <location>
        <begin position="64"/>
        <end position="78"/>
    </location>
</feature>
<proteinExistence type="predicted"/>
<protein>
    <submittedName>
        <fullName evidence="3">Uncharacterized protein</fullName>
    </submittedName>
</protein>
<dbReference type="EMBL" id="CSBK01003256">
    <property type="protein sequence ID" value="CPA74549.1"/>
    <property type="molecule type" value="Genomic_DNA"/>
</dbReference>
<gene>
    <name evidence="2" type="ORF">ERS007681_02324</name>
    <name evidence="4" type="ORF">ERS007739_04807</name>
    <name evidence="3" type="ORF">ERS027659_05063</name>
</gene>
<evidence type="ECO:0000313" key="3">
    <source>
        <dbReference type="EMBL" id="CKU12218.1"/>
    </source>
</evidence>
<evidence type="ECO:0000313" key="4">
    <source>
        <dbReference type="EMBL" id="CPA74549.1"/>
    </source>
</evidence>
<name>A0A655AT27_MYCTX</name>
<evidence type="ECO:0000256" key="1">
    <source>
        <dbReference type="SAM" id="MobiDB-lite"/>
    </source>
</evidence>
<dbReference type="AlphaFoldDB" id="A0A655AT27"/>
<dbReference type="Proteomes" id="UP000048289">
    <property type="component" value="Unassembled WGS sequence"/>
</dbReference>
<evidence type="ECO:0000313" key="2">
    <source>
        <dbReference type="EMBL" id="CFE39953.1"/>
    </source>
</evidence>
<accession>A0A655AT27</accession>
<feature type="region of interest" description="Disordered" evidence="1">
    <location>
        <begin position="1"/>
        <end position="89"/>
    </location>
</feature>
<dbReference type="Proteomes" id="UP000039021">
    <property type="component" value="Unassembled WGS sequence"/>
</dbReference>
<reference evidence="4" key="2">
    <citation type="submission" date="2015-03" db="EMBL/GenBank/DDBJ databases">
        <authorList>
            <consortium name="Pathogen Informatics"/>
            <person name="Murphy D."/>
        </authorList>
    </citation>
    <scope>NUCLEOTIDE SEQUENCE</scope>
    <source>
        <strain evidence="4">N09902308</strain>
    </source>
</reference>
<evidence type="ECO:0000313" key="7">
    <source>
        <dbReference type="Proteomes" id="UP000050164"/>
    </source>
</evidence>
<sequence>MNDAVGPKPNPPMAYMPTTATANKLGLPESISGMTNSDQGRATAHPANRTRRRPSWSQRAEESAVNTMHSSPPSTLSNRMLPREYPSRV</sequence>
<evidence type="ECO:0000313" key="6">
    <source>
        <dbReference type="Proteomes" id="UP000048289"/>
    </source>
</evidence>
<dbReference type="EMBL" id="CNFT01002279">
    <property type="protein sequence ID" value="CKU12218.1"/>
    <property type="molecule type" value="Genomic_DNA"/>
</dbReference>